<organism evidence="2 3">
    <name type="scientific">Lactococcus phage 1706</name>
    <dbReference type="NCBI Taxonomy" id="475178"/>
    <lineage>
        <taxon>Viruses</taxon>
        <taxon>Duplodnaviria</taxon>
        <taxon>Heunggongvirae</taxon>
        <taxon>Uroviricota</taxon>
        <taxon>Caudoviricetes</taxon>
        <taxon>Fremauxvirus</taxon>
        <taxon>Fremauxvirus fv1706</taxon>
    </lineage>
</organism>
<dbReference type="EMBL" id="EU081845">
    <property type="protein sequence ID" value="ABV91233.1"/>
    <property type="molecule type" value="Genomic_DNA"/>
</dbReference>
<keyword evidence="3" id="KW-1185">Reference proteome</keyword>
<keyword evidence="1" id="KW-0812">Transmembrane</keyword>
<dbReference type="Proteomes" id="UP000001679">
    <property type="component" value="Segment"/>
</dbReference>
<evidence type="ECO:0000256" key="1">
    <source>
        <dbReference type="SAM" id="Phobius"/>
    </source>
</evidence>
<sequence>MNIIKSLGTTVKHAIVGYTDDEVDTYDERDHMRDMAEVACDTNRKVTLLAASTVIGALITLTTLLTKDED</sequence>
<proteinExistence type="predicted"/>
<keyword evidence="1" id="KW-0472">Membrane</keyword>
<feature type="transmembrane region" description="Helical" evidence="1">
    <location>
        <begin position="46"/>
        <end position="65"/>
    </location>
</feature>
<reference evidence="2 3" key="1">
    <citation type="journal article" date="2008" name="Virology">
        <title>Characterization of 1706, a virulent phage from Lactococcus lactis with similarities to prophages from other Firmicutes.</title>
        <authorList>
            <person name="Garneau J.E."/>
            <person name="Tremblay D.M."/>
            <person name="Moineau S."/>
        </authorList>
    </citation>
    <scope>NUCLEOTIDE SEQUENCE</scope>
</reference>
<accession>B2BTJ0</accession>
<protein>
    <submittedName>
        <fullName evidence="2">Uncharacterized protein</fullName>
    </submittedName>
</protein>
<evidence type="ECO:0000313" key="2">
    <source>
        <dbReference type="EMBL" id="ABV91233.1"/>
    </source>
</evidence>
<dbReference type="KEGG" id="vg:6218859"/>
<name>B2BTJ0_9CAUD</name>
<evidence type="ECO:0000313" key="3">
    <source>
        <dbReference type="Proteomes" id="UP000001679"/>
    </source>
</evidence>
<dbReference type="RefSeq" id="YP_001828674.1">
    <property type="nucleotide sequence ID" value="NC_010576.1"/>
</dbReference>
<keyword evidence="1" id="KW-1133">Transmembrane helix</keyword>
<dbReference type="GeneID" id="6218859"/>